<proteinExistence type="inferred from homology"/>
<evidence type="ECO:0000256" key="6">
    <source>
        <dbReference type="PROSITE-ProRule" id="PRU01282"/>
    </source>
</evidence>
<evidence type="ECO:0000256" key="2">
    <source>
        <dbReference type="ARBA" id="ARBA00022849"/>
    </source>
</evidence>
<accession>A0ABU9TPW8</accession>
<evidence type="ECO:0000256" key="7">
    <source>
        <dbReference type="RuleBase" id="RU362029"/>
    </source>
</evidence>
<keyword evidence="9" id="KW-1185">Reference proteome</keyword>
<name>A0ABU9TPW8_9GAMM</name>
<dbReference type="PANTHER" id="PTHR30041">
    <property type="entry name" value="ARSENATE REDUCTASE"/>
    <property type="match status" value="1"/>
</dbReference>
<dbReference type="InterPro" id="IPR006660">
    <property type="entry name" value="Arsenate_reductase-like"/>
</dbReference>
<gene>
    <name evidence="8" type="primary">arsC</name>
    <name evidence="8" type="ORF">WNY58_05115</name>
</gene>
<sequence>MIVIHHNPDCGTSRNVLKIIQDSGYSPVVIEYIKEGWTNAQLQGLLAAADLTPRQALRTTKSPAEALGLLDERVSNETIFSAMLEHPILVNRPIVCSPKGVKLCRPSETVLDLLECWPQGPYYKEDGQQILDTLGQRFISSN</sequence>
<evidence type="ECO:0000313" key="9">
    <source>
        <dbReference type="Proteomes" id="UP001449225"/>
    </source>
</evidence>
<comment type="catalytic activity">
    <reaction evidence="7">
        <text>[glutaredoxin]-dithiol + arsenate + glutathione + H(+) = glutathionyl-S-S-[glutaredoxin] + arsenite + H2O</text>
        <dbReference type="Rhea" id="RHEA:22016"/>
        <dbReference type="Rhea" id="RHEA-COMP:10729"/>
        <dbReference type="Rhea" id="RHEA-COMP:17668"/>
        <dbReference type="ChEBI" id="CHEBI:15377"/>
        <dbReference type="ChEBI" id="CHEBI:15378"/>
        <dbReference type="ChEBI" id="CHEBI:29242"/>
        <dbReference type="ChEBI" id="CHEBI:29950"/>
        <dbReference type="ChEBI" id="CHEBI:48597"/>
        <dbReference type="ChEBI" id="CHEBI:57925"/>
        <dbReference type="ChEBI" id="CHEBI:146199"/>
        <dbReference type="EC" id="1.20.4.1"/>
    </reaction>
</comment>
<keyword evidence="2" id="KW-0059">Arsenical resistance</keyword>
<dbReference type="CDD" id="cd03034">
    <property type="entry name" value="ArsC_ArsC"/>
    <property type="match status" value="1"/>
</dbReference>
<evidence type="ECO:0000313" key="8">
    <source>
        <dbReference type="EMBL" id="MEM5535770.1"/>
    </source>
</evidence>
<dbReference type="SUPFAM" id="SSF52833">
    <property type="entry name" value="Thioredoxin-like"/>
    <property type="match status" value="1"/>
</dbReference>
<dbReference type="InterPro" id="IPR006659">
    <property type="entry name" value="Arsenate_reductase"/>
</dbReference>
<dbReference type="EMBL" id="JBBMRA010000003">
    <property type="protein sequence ID" value="MEM5535770.1"/>
    <property type="molecule type" value="Genomic_DNA"/>
</dbReference>
<keyword evidence="3 7" id="KW-0560">Oxidoreductase</keyword>
<evidence type="ECO:0000256" key="1">
    <source>
        <dbReference type="ARBA" id="ARBA00007198"/>
    </source>
</evidence>
<dbReference type="Pfam" id="PF03960">
    <property type="entry name" value="ArsC"/>
    <property type="match status" value="1"/>
</dbReference>
<evidence type="ECO:0000256" key="3">
    <source>
        <dbReference type="ARBA" id="ARBA00023002"/>
    </source>
</evidence>
<dbReference type="PROSITE" id="PS51353">
    <property type="entry name" value="ARSC"/>
    <property type="match status" value="1"/>
</dbReference>
<protein>
    <recommendedName>
        <fullName evidence="5 7">Arsenate reductase</fullName>
        <ecNumber evidence="4 7">1.20.4.1</ecNumber>
    </recommendedName>
</protein>
<dbReference type="Proteomes" id="UP001449225">
    <property type="component" value="Unassembled WGS sequence"/>
</dbReference>
<dbReference type="Gene3D" id="3.40.30.10">
    <property type="entry name" value="Glutaredoxin"/>
    <property type="match status" value="1"/>
</dbReference>
<organism evidence="8 9">
    <name type="scientific">Neptuniibacter pectenicola</name>
    <dbReference type="NCBI Taxonomy" id="1806669"/>
    <lineage>
        <taxon>Bacteria</taxon>
        <taxon>Pseudomonadati</taxon>
        <taxon>Pseudomonadota</taxon>
        <taxon>Gammaproteobacteria</taxon>
        <taxon>Oceanospirillales</taxon>
        <taxon>Oceanospirillaceae</taxon>
        <taxon>Neptuniibacter</taxon>
    </lineage>
</organism>
<dbReference type="PANTHER" id="PTHR30041:SF5">
    <property type="entry name" value="ARSENATE REDUCTASE-RELATED"/>
    <property type="match status" value="1"/>
</dbReference>
<evidence type="ECO:0000256" key="5">
    <source>
        <dbReference type="ARBA" id="ARBA00039879"/>
    </source>
</evidence>
<reference evidence="8 9" key="1">
    <citation type="submission" date="2024-03" db="EMBL/GenBank/DDBJ databases">
        <title>Community enrichment and isolation of bacterial strains for fucoidan degradation.</title>
        <authorList>
            <person name="Sichert A."/>
        </authorList>
    </citation>
    <scope>NUCLEOTIDE SEQUENCE [LARGE SCALE GENOMIC DNA]</scope>
    <source>
        <strain evidence="8 9">AS76</strain>
    </source>
</reference>
<comment type="similarity">
    <text evidence="1 6 7">Belongs to the ArsC family.</text>
</comment>
<dbReference type="GO" id="GO:0008794">
    <property type="term" value="F:arsenate reductase (glutaredoxin) activity"/>
    <property type="evidence" value="ECO:0007669"/>
    <property type="project" value="UniProtKB-EC"/>
</dbReference>
<dbReference type="RefSeq" id="WP_342853923.1">
    <property type="nucleotide sequence ID" value="NZ_JBBMRA010000003.1"/>
</dbReference>
<dbReference type="NCBIfam" id="TIGR00014">
    <property type="entry name" value="arsC"/>
    <property type="match status" value="1"/>
</dbReference>
<dbReference type="EC" id="1.20.4.1" evidence="4 7"/>
<evidence type="ECO:0000256" key="4">
    <source>
        <dbReference type="ARBA" id="ARBA00038969"/>
    </source>
</evidence>
<dbReference type="InterPro" id="IPR036249">
    <property type="entry name" value="Thioredoxin-like_sf"/>
</dbReference>
<comment type="caution">
    <text evidence="8">The sequence shown here is derived from an EMBL/GenBank/DDBJ whole genome shotgun (WGS) entry which is preliminary data.</text>
</comment>